<dbReference type="SMART" id="SM00028">
    <property type="entry name" value="TPR"/>
    <property type="match status" value="3"/>
</dbReference>
<dbReference type="Pfam" id="PF13432">
    <property type="entry name" value="TPR_16"/>
    <property type="match status" value="3"/>
</dbReference>
<keyword evidence="1" id="KW-0472">Membrane</keyword>
<name>A0A7S7NSI7_PALFE</name>
<dbReference type="PANTHER" id="PTHR12558:SF33">
    <property type="entry name" value="BLL7664 PROTEIN"/>
    <property type="match status" value="1"/>
</dbReference>
<feature type="transmembrane region" description="Helical" evidence="1">
    <location>
        <begin position="136"/>
        <end position="155"/>
    </location>
</feature>
<reference evidence="2 3" key="1">
    <citation type="submission" date="2020-10" db="EMBL/GenBank/DDBJ databases">
        <title>Complete genome sequence of Paludibaculum fermentans P105T, a facultatively anaerobic acidobacterium capable of dissimilatory Fe(III) reduction.</title>
        <authorList>
            <person name="Dedysh S.N."/>
            <person name="Beletsky A.V."/>
            <person name="Kulichevskaya I.S."/>
            <person name="Mardanov A.V."/>
            <person name="Ravin N.V."/>
        </authorList>
    </citation>
    <scope>NUCLEOTIDE SEQUENCE [LARGE SCALE GENOMIC DNA]</scope>
    <source>
        <strain evidence="2 3">P105</strain>
    </source>
</reference>
<keyword evidence="1" id="KW-1133">Transmembrane helix</keyword>
<dbReference type="PANTHER" id="PTHR12558">
    <property type="entry name" value="CELL DIVISION CYCLE 16,23,27"/>
    <property type="match status" value="1"/>
</dbReference>
<accession>A0A7S7NSI7</accession>
<proteinExistence type="predicted"/>
<organism evidence="2 3">
    <name type="scientific">Paludibaculum fermentans</name>
    <dbReference type="NCBI Taxonomy" id="1473598"/>
    <lineage>
        <taxon>Bacteria</taxon>
        <taxon>Pseudomonadati</taxon>
        <taxon>Acidobacteriota</taxon>
        <taxon>Terriglobia</taxon>
        <taxon>Bryobacterales</taxon>
        <taxon>Bryobacteraceae</taxon>
        <taxon>Paludibaculum</taxon>
    </lineage>
</organism>
<dbReference type="AlphaFoldDB" id="A0A7S7NSI7"/>
<dbReference type="EMBL" id="CP063849">
    <property type="protein sequence ID" value="QOY89030.1"/>
    <property type="molecule type" value="Genomic_DNA"/>
</dbReference>
<evidence type="ECO:0000256" key="1">
    <source>
        <dbReference type="SAM" id="Phobius"/>
    </source>
</evidence>
<dbReference type="RefSeq" id="WP_194450692.1">
    <property type="nucleotide sequence ID" value="NZ_CP063849.1"/>
</dbReference>
<dbReference type="SUPFAM" id="SSF48452">
    <property type="entry name" value="TPR-like"/>
    <property type="match status" value="1"/>
</dbReference>
<dbReference type="Gene3D" id="1.25.40.10">
    <property type="entry name" value="Tetratricopeptide repeat domain"/>
    <property type="match status" value="1"/>
</dbReference>
<evidence type="ECO:0000313" key="3">
    <source>
        <dbReference type="Proteomes" id="UP000593892"/>
    </source>
</evidence>
<dbReference type="InterPro" id="IPR011990">
    <property type="entry name" value="TPR-like_helical_dom_sf"/>
</dbReference>
<protein>
    <submittedName>
        <fullName evidence="2">Tetratricopeptide repeat protein</fullName>
    </submittedName>
</protein>
<dbReference type="KEGG" id="pfer:IRI77_03465"/>
<keyword evidence="1" id="KW-0812">Transmembrane</keyword>
<keyword evidence="3" id="KW-1185">Reference proteome</keyword>
<dbReference type="InterPro" id="IPR019734">
    <property type="entry name" value="TPR_rpt"/>
</dbReference>
<dbReference type="Proteomes" id="UP000593892">
    <property type="component" value="Chromosome"/>
</dbReference>
<sequence>MLAEQPSRSTPPTSAQVRSQVHRILNSAAFADTERLRTLLSWLIEETLAGHGGHLKESLIGVGVFHREATWDPQSDALVRVQMRNLRIRMAHYYEAEGQADELLITIPRGQYVPNFDFRVEEQAVPVPARSRVRTWLIVAAASLGLACCAGWLALSWRPFGSPLTVGVLPFLNLSGDAGNEYVALGLTEELTALLARSQSLRVVSLPAFAGRDPESTVELQKRAQAAHAGYIVVGSLRHAGPQQKDAWSVTARLLDAKKGFYIWSEHLSVTVADLEAVPESFAVAILQALSLPLTESLRGQTPGKERSKKLTDAHELYLRGLYFRSRTAEGGVPKARQLFEQTVQLDPHHARAHAALGDAYLSQGFHAEASAQGYFDAARREADIALELDPGLPEAASLRGRIAMIIDWNPEAAETYLRKGLQSAPGIARTHQSYAIFLMSRARHAEAIDQISLARELDPVTMSATNDYGVILYAARRYEEALQETSQLLAVTPRSGSAHFLRGTVLSALGRHREALAELETALRTQARSSEILARYGAALARAGQPARARTTLNELARQPVVHVHRALLLTALNEPEQAIAELKQGVDAHESDMLFLDAEPAFDRLRPLAAYQQVRRSVRLAP</sequence>
<gene>
    <name evidence="2" type="ORF">IRI77_03465</name>
</gene>
<evidence type="ECO:0000313" key="2">
    <source>
        <dbReference type="EMBL" id="QOY89030.1"/>
    </source>
</evidence>